<comment type="caution">
    <text evidence="2">The sequence shown here is derived from an EMBL/GenBank/DDBJ whole genome shotgun (WGS) entry which is preliminary data.</text>
</comment>
<dbReference type="Proteomes" id="UP001564408">
    <property type="component" value="Unassembled WGS sequence"/>
</dbReference>
<evidence type="ECO:0000313" key="3">
    <source>
        <dbReference type="Proteomes" id="UP001564408"/>
    </source>
</evidence>
<evidence type="ECO:0000313" key="2">
    <source>
        <dbReference type="EMBL" id="MEY6433683.1"/>
    </source>
</evidence>
<accession>A0ABV4BGL5</accession>
<dbReference type="EMBL" id="JBDKXB010000026">
    <property type="protein sequence ID" value="MEY6433683.1"/>
    <property type="molecule type" value="Genomic_DNA"/>
</dbReference>
<evidence type="ECO:0000259" key="1">
    <source>
        <dbReference type="Pfam" id="PF18480"/>
    </source>
</evidence>
<dbReference type="Pfam" id="PF18480">
    <property type="entry name" value="DUF5615"/>
    <property type="match status" value="1"/>
</dbReference>
<reference evidence="2 3" key="1">
    <citation type="submission" date="2024-05" db="EMBL/GenBank/DDBJ databases">
        <title>Genome Sequence and Characterization of the New Strain Purple Sulfur Bacterium of Genus Thioalkalicoccus.</title>
        <authorList>
            <person name="Bryantseva I.A."/>
            <person name="Kyndt J.A."/>
            <person name="Imhoff J.F."/>
        </authorList>
    </citation>
    <scope>NUCLEOTIDE SEQUENCE [LARGE SCALE GENOMIC DNA]</scope>
    <source>
        <strain evidence="2 3">Um2</strain>
    </source>
</reference>
<organism evidence="2 3">
    <name type="scientific">Thioalkalicoccus limnaeus</name>
    <dbReference type="NCBI Taxonomy" id="120681"/>
    <lineage>
        <taxon>Bacteria</taxon>
        <taxon>Pseudomonadati</taxon>
        <taxon>Pseudomonadota</taxon>
        <taxon>Gammaproteobacteria</taxon>
        <taxon>Chromatiales</taxon>
        <taxon>Chromatiaceae</taxon>
        <taxon>Thioalkalicoccus</taxon>
    </lineage>
</organism>
<dbReference type="RefSeq" id="WP_369668070.1">
    <property type="nucleotide sequence ID" value="NZ_JBDKXB010000026.1"/>
</dbReference>
<sequence>MPRFLIDVNLPYRLALWSGGDCSHMRDLGETWTDTQIWEYARERDMVIVSKDTDFSDRIVVSSPPPRVIHIRIGNMRMRDFHGLLTRMWPQAIALSTGNRLVRIYQDRIETIE</sequence>
<protein>
    <submittedName>
        <fullName evidence="2">DUF5615 family PIN-like protein</fullName>
    </submittedName>
</protein>
<dbReference type="InterPro" id="IPR041049">
    <property type="entry name" value="DUF5615"/>
</dbReference>
<name>A0ABV4BGL5_9GAMM</name>
<proteinExistence type="predicted"/>
<gene>
    <name evidence="2" type="ORF">ABC977_14860</name>
</gene>
<feature type="domain" description="DUF5615" evidence="1">
    <location>
        <begin position="3"/>
        <end position="104"/>
    </location>
</feature>
<keyword evidence="3" id="KW-1185">Reference proteome</keyword>